<dbReference type="Proteomes" id="UP000005408">
    <property type="component" value="Unassembled WGS sequence"/>
</dbReference>
<organism evidence="1 2">
    <name type="scientific">Magallana gigas</name>
    <name type="common">Pacific oyster</name>
    <name type="synonym">Crassostrea gigas</name>
    <dbReference type="NCBI Taxonomy" id="29159"/>
    <lineage>
        <taxon>Eukaryota</taxon>
        <taxon>Metazoa</taxon>
        <taxon>Spiralia</taxon>
        <taxon>Lophotrochozoa</taxon>
        <taxon>Mollusca</taxon>
        <taxon>Bivalvia</taxon>
        <taxon>Autobranchia</taxon>
        <taxon>Pteriomorphia</taxon>
        <taxon>Ostreida</taxon>
        <taxon>Ostreoidea</taxon>
        <taxon>Ostreidae</taxon>
        <taxon>Magallana</taxon>
    </lineage>
</organism>
<sequence>MAVNTRGRRMSEGIKLMIVRYFLLELPVEVIREKLKHLHGFVISRQGLYAFKRRWQSGKELRRTQKISRRKSLVSGQ</sequence>
<evidence type="ECO:0000313" key="2">
    <source>
        <dbReference type="Proteomes" id="UP000005408"/>
    </source>
</evidence>
<name>A0A8W8NQK9_MAGGI</name>
<accession>A0A8W8NQK9</accession>
<dbReference type="EnsemblMetazoa" id="G6311.1">
    <property type="protein sequence ID" value="G6311.1:cds"/>
    <property type="gene ID" value="G6311"/>
</dbReference>
<proteinExistence type="predicted"/>
<protein>
    <submittedName>
        <fullName evidence="1">Uncharacterized protein</fullName>
    </submittedName>
</protein>
<keyword evidence="2" id="KW-1185">Reference proteome</keyword>
<reference evidence="1" key="1">
    <citation type="submission" date="2022-08" db="UniProtKB">
        <authorList>
            <consortium name="EnsemblMetazoa"/>
        </authorList>
    </citation>
    <scope>IDENTIFICATION</scope>
    <source>
        <strain evidence="1">05x7-T-G4-1.051#20</strain>
    </source>
</reference>
<evidence type="ECO:0000313" key="1">
    <source>
        <dbReference type="EnsemblMetazoa" id="G6311.1:cds"/>
    </source>
</evidence>
<dbReference type="AlphaFoldDB" id="A0A8W8NQK9"/>